<dbReference type="Proteomes" id="UP000011747">
    <property type="component" value="Unassembled WGS sequence"/>
</dbReference>
<dbReference type="HOGENOM" id="CLU_2714038_0_0_9"/>
<protein>
    <submittedName>
        <fullName evidence="2">Uncharacterized protein</fullName>
    </submittedName>
</protein>
<sequence>MAVILGVVIFIIGILYSKKTHSNLFDKNGLPAADDLSGIVFLTIVAILGLFLWYVMKALIILLRIFIMYLGL</sequence>
<keyword evidence="3" id="KW-1185">Reference proteome</keyword>
<comment type="caution">
    <text evidence="2">The sequence shown here is derived from an EMBL/GenBank/DDBJ whole genome shotgun (WGS) entry which is preliminary data.</text>
</comment>
<dbReference type="AlphaFoldDB" id="G9QIN9"/>
<keyword evidence="1" id="KW-1133">Transmembrane helix</keyword>
<dbReference type="EMBL" id="ACWF01000041">
    <property type="protein sequence ID" value="EHL78990.1"/>
    <property type="molecule type" value="Genomic_DNA"/>
</dbReference>
<evidence type="ECO:0000256" key="1">
    <source>
        <dbReference type="SAM" id="Phobius"/>
    </source>
</evidence>
<evidence type="ECO:0000313" key="3">
    <source>
        <dbReference type="Proteomes" id="UP000011747"/>
    </source>
</evidence>
<feature type="transmembrane region" description="Helical" evidence="1">
    <location>
        <begin position="41"/>
        <end position="67"/>
    </location>
</feature>
<name>G9QIN9_9BACI</name>
<keyword evidence="1" id="KW-0812">Transmembrane</keyword>
<dbReference type="RefSeq" id="WP_003353115.1">
    <property type="nucleotide sequence ID" value="NZ_JH414744.1"/>
</dbReference>
<keyword evidence="1" id="KW-0472">Membrane</keyword>
<organism evidence="2 3">
    <name type="scientific">Bacillus smithii 7_3_47FAA</name>
    <dbReference type="NCBI Taxonomy" id="665952"/>
    <lineage>
        <taxon>Bacteria</taxon>
        <taxon>Bacillati</taxon>
        <taxon>Bacillota</taxon>
        <taxon>Bacilli</taxon>
        <taxon>Bacillales</taxon>
        <taxon>Bacillaceae</taxon>
        <taxon>Bacillus</taxon>
    </lineage>
</organism>
<accession>G9QIN9</accession>
<evidence type="ECO:0000313" key="2">
    <source>
        <dbReference type="EMBL" id="EHL78990.1"/>
    </source>
</evidence>
<reference evidence="2 3" key="1">
    <citation type="submission" date="2011-09" db="EMBL/GenBank/DDBJ databases">
        <title>The Genome Sequence of Bacillus smithii 7_3_47FAA.</title>
        <authorList>
            <consortium name="The Broad Institute Genome Sequencing Platform"/>
            <person name="Earl A."/>
            <person name="Ward D."/>
            <person name="Feldgarden M."/>
            <person name="Gevers D."/>
            <person name="Daigneault M."/>
            <person name="Strauss J."/>
            <person name="Allen-Vercoe E."/>
            <person name="Young S.K."/>
            <person name="Zeng Q."/>
            <person name="Gargeya S."/>
            <person name="Fitzgerald M."/>
            <person name="Haas B."/>
            <person name="Abouelleil A."/>
            <person name="Alvarado L."/>
            <person name="Arachchi H.M."/>
            <person name="Berlin A."/>
            <person name="Brown A."/>
            <person name="Chapman S.B."/>
            <person name="Chen Z."/>
            <person name="Dunbar C."/>
            <person name="Freedman E."/>
            <person name="Gearin G."/>
            <person name="Goldberg J."/>
            <person name="Griggs A."/>
            <person name="Gujja S."/>
            <person name="Heiman D."/>
            <person name="Howarth C."/>
            <person name="Larson L."/>
            <person name="Lui A."/>
            <person name="MacDonald P.J.P."/>
            <person name="Montmayeur A."/>
            <person name="Murphy C."/>
            <person name="Neiman D."/>
            <person name="Pearson M."/>
            <person name="Priest M."/>
            <person name="Roberts A."/>
            <person name="Saif S."/>
            <person name="Shea T."/>
            <person name="Shenoy N."/>
            <person name="Sisk P."/>
            <person name="Stolte C."/>
            <person name="Sykes S."/>
            <person name="Wortman J."/>
            <person name="Nusbaum C."/>
            <person name="Birren B."/>
        </authorList>
    </citation>
    <scope>NUCLEOTIDE SEQUENCE [LARGE SCALE GENOMIC DNA]</scope>
    <source>
        <strain evidence="2 3">7_3_47FAA</strain>
    </source>
</reference>
<gene>
    <name evidence="2" type="ORF">HMPREF1015_02966</name>
</gene>
<proteinExistence type="predicted"/>